<organism evidence="1 2">
    <name type="scientific">Chryseobacterium herbae</name>
    <dbReference type="NCBI Taxonomy" id="2976476"/>
    <lineage>
        <taxon>Bacteria</taxon>
        <taxon>Pseudomonadati</taxon>
        <taxon>Bacteroidota</taxon>
        <taxon>Flavobacteriia</taxon>
        <taxon>Flavobacteriales</taxon>
        <taxon>Weeksellaceae</taxon>
        <taxon>Chryseobacterium group</taxon>
        <taxon>Chryseobacterium</taxon>
    </lineage>
</organism>
<protein>
    <recommendedName>
        <fullName evidence="3">LPXTG-motif cell wall anchor domain-containing protein</fullName>
    </recommendedName>
</protein>
<comment type="caution">
    <text evidence="1">The sequence shown here is derived from an EMBL/GenBank/DDBJ whole genome shotgun (WGS) entry which is preliminary data.</text>
</comment>
<gene>
    <name evidence="1" type="ORF">N0B48_15435</name>
</gene>
<evidence type="ECO:0000313" key="2">
    <source>
        <dbReference type="Proteomes" id="UP001525566"/>
    </source>
</evidence>
<name>A0ABT2IWR8_9FLAO</name>
<sequence>MKISYSFLAFLISISIFSQTKLIAFKSHSGHSADFNTAVSKNLFDANFSNLGDSRPFYEKMKLDSVIILEDGESVLVTRSAGILFNDKKEEWQPGRKVVHNRALFAKKNIDSVKTVLKNNYQFVNDMDSVVVVKYNKQDKSYKVIKPAATKPEKEKSEKIPRGLLLGILMFSGASGLYSWKKNKKNNEK</sequence>
<accession>A0ABT2IWR8</accession>
<proteinExistence type="predicted"/>
<dbReference type="RefSeq" id="WP_259839675.1">
    <property type="nucleotide sequence ID" value="NZ_JAOAMU010000005.1"/>
</dbReference>
<keyword evidence="2" id="KW-1185">Reference proteome</keyword>
<reference evidence="1 2" key="1">
    <citation type="submission" date="2022-09" db="EMBL/GenBank/DDBJ databases">
        <title>Chryseobacterium oleae sp.nov., isolated from the inter-root soil of Pyrola calliantha H. Andr. in Tibet.</title>
        <authorList>
            <person name="Li Z."/>
        </authorList>
    </citation>
    <scope>NUCLEOTIDE SEQUENCE [LARGE SCALE GENOMIC DNA]</scope>
    <source>
        <strain evidence="2">pc1-10</strain>
    </source>
</reference>
<dbReference type="Proteomes" id="UP001525566">
    <property type="component" value="Unassembled WGS sequence"/>
</dbReference>
<evidence type="ECO:0008006" key="3">
    <source>
        <dbReference type="Google" id="ProtNLM"/>
    </source>
</evidence>
<evidence type="ECO:0000313" key="1">
    <source>
        <dbReference type="EMBL" id="MCT2563286.1"/>
    </source>
</evidence>
<dbReference type="EMBL" id="JAOAMU010000005">
    <property type="protein sequence ID" value="MCT2563286.1"/>
    <property type="molecule type" value="Genomic_DNA"/>
</dbReference>